<dbReference type="PANTHER" id="PTHR34975">
    <property type="entry name" value="SPORE GERMINATION PROTEIN A2"/>
    <property type="match status" value="1"/>
</dbReference>
<evidence type="ECO:0000313" key="9">
    <source>
        <dbReference type="EMBL" id="MBW7571401.1"/>
    </source>
</evidence>
<dbReference type="EMBL" id="JAGFNZ010000001">
    <property type="protein sequence ID" value="MBW7571401.1"/>
    <property type="molecule type" value="Genomic_DNA"/>
</dbReference>
<evidence type="ECO:0000256" key="4">
    <source>
        <dbReference type="ARBA" id="ARBA00022544"/>
    </source>
</evidence>
<comment type="subcellular location">
    <subcellularLocation>
        <location evidence="1">Membrane</location>
        <topology evidence="1">Multi-pass membrane protein</topology>
    </subcellularLocation>
</comment>
<keyword evidence="5 8" id="KW-0812">Transmembrane</keyword>
<dbReference type="NCBIfam" id="TIGR00912">
    <property type="entry name" value="2A0309"/>
    <property type="match status" value="1"/>
</dbReference>
<keyword evidence="7 8" id="KW-0472">Membrane</keyword>
<evidence type="ECO:0000256" key="3">
    <source>
        <dbReference type="ARBA" id="ARBA00022448"/>
    </source>
</evidence>
<accession>A0ABS7DJX1</accession>
<evidence type="ECO:0000256" key="2">
    <source>
        <dbReference type="ARBA" id="ARBA00007998"/>
    </source>
</evidence>
<evidence type="ECO:0000313" key="10">
    <source>
        <dbReference type="Proteomes" id="UP000719942"/>
    </source>
</evidence>
<dbReference type="PANTHER" id="PTHR34975:SF2">
    <property type="entry name" value="SPORE GERMINATION PROTEIN A2"/>
    <property type="match status" value="1"/>
</dbReference>
<name>A0ABS7DJX1_9FIRM</name>
<sequence length="374" mass="41722">MNHKITAKQIEATLFMFWMGSIVVIGASSQAKQDSWIAILLAGILFLPLMFLYIRLSTLYPGKNLYEILFAVFGKIFGRVITLIYVLYSIHLGALVLNVFSTFIHVLNMPETPEPAILFFIILLAVWTVKSGPENIGRISKYTFPILVASILVTFVLSIKDMDLGYLKPIMNTDMKTLLSSALSVCILPLGEIIICLSFLSAVDNQVKMSKVYFQGMIWTLAIILIVNIRNILILGFPSVTMFYFPSYEAVSIISIGEFFSRIEVLIGVNLMLAGFIKVAVCVYSASLGLTKLLNAEDQKLFVVPCGLMMVTLSGMLYENTIEWMESIKIYEIYAIPFLVLLPVVILIGAEIRARKNRTKTKNPPAPNKEAEGS</sequence>
<keyword evidence="4" id="KW-0309">Germination</keyword>
<feature type="transmembrane region" description="Helical" evidence="8">
    <location>
        <begin position="112"/>
        <end position="130"/>
    </location>
</feature>
<feature type="transmembrane region" description="Helical" evidence="8">
    <location>
        <begin position="301"/>
        <end position="318"/>
    </location>
</feature>
<comment type="similarity">
    <text evidence="2">Belongs to the amino acid-polyamine-organocation (APC) superfamily. Spore germination protein (SGP) (TC 2.A.3.9) family.</text>
</comment>
<dbReference type="Proteomes" id="UP000719942">
    <property type="component" value="Unassembled WGS sequence"/>
</dbReference>
<comment type="caution">
    <text evidence="9">The sequence shown here is derived from an EMBL/GenBank/DDBJ whole genome shotgun (WGS) entry which is preliminary data.</text>
</comment>
<evidence type="ECO:0000256" key="6">
    <source>
        <dbReference type="ARBA" id="ARBA00022989"/>
    </source>
</evidence>
<dbReference type="RefSeq" id="WP_219963813.1">
    <property type="nucleotide sequence ID" value="NZ_JAGFNZ010000001.1"/>
</dbReference>
<keyword evidence="6 8" id="KW-1133">Transmembrane helix</keyword>
<feature type="transmembrane region" description="Helical" evidence="8">
    <location>
        <begin position="265"/>
        <end position="289"/>
    </location>
</feature>
<evidence type="ECO:0000256" key="5">
    <source>
        <dbReference type="ARBA" id="ARBA00022692"/>
    </source>
</evidence>
<protein>
    <submittedName>
        <fullName evidence="9">Endospore germination permease</fullName>
    </submittedName>
</protein>
<gene>
    <name evidence="9" type="ORF">J5W02_01130</name>
</gene>
<dbReference type="Pfam" id="PF03845">
    <property type="entry name" value="Spore_permease"/>
    <property type="match status" value="1"/>
</dbReference>
<organism evidence="9 10">
    <name type="scientific">Caproiciproducens faecalis</name>
    <dbReference type="NCBI Taxonomy" id="2820301"/>
    <lineage>
        <taxon>Bacteria</taxon>
        <taxon>Bacillati</taxon>
        <taxon>Bacillota</taxon>
        <taxon>Clostridia</taxon>
        <taxon>Eubacteriales</taxon>
        <taxon>Acutalibacteraceae</taxon>
        <taxon>Caproiciproducens</taxon>
    </lineage>
</organism>
<feature type="transmembrane region" description="Helical" evidence="8">
    <location>
        <begin position="330"/>
        <end position="350"/>
    </location>
</feature>
<feature type="transmembrane region" description="Helical" evidence="8">
    <location>
        <begin position="36"/>
        <end position="56"/>
    </location>
</feature>
<proteinExistence type="inferred from homology"/>
<feature type="transmembrane region" description="Helical" evidence="8">
    <location>
        <begin position="179"/>
        <end position="200"/>
    </location>
</feature>
<keyword evidence="10" id="KW-1185">Reference proteome</keyword>
<reference evidence="9 10" key="1">
    <citation type="submission" date="2021-03" db="EMBL/GenBank/DDBJ databases">
        <title>Caproiciproducens sp. nov. isolated from feces of cow.</title>
        <authorList>
            <person name="Choi J.-Y."/>
        </authorList>
    </citation>
    <scope>NUCLEOTIDE SEQUENCE [LARGE SCALE GENOMIC DNA]</scope>
    <source>
        <strain evidence="9 10">AGMB10547</strain>
    </source>
</reference>
<evidence type="ECO:0000256" key="7">
    <source>
        <dbReference type="ARBA" id="ARBA00023136"/>
    </source>
</evidence>
<evidence type="ECO:0000256" key="1">
    <source>
        <dbReference type="ARBA" id="ARBA00004141"/>
    </source>
</evidence>
<feature type="transmembrane region" description="Helical" evidence="8">
    <location>
        <begin position="142"/>
        <end position="159"/>
    </location>
</feature>
<evidence type="ECO:0000256" key="8">
    <source>
        <dbReference type="SAM" id="Phobius"/>
    </source>
</evidence>
<feature type="transmembrane region" description="Helical" evidence="8">
    <location>
        <begin position="76"/>
        <end position="100"/>
    </location>
</feature>
<feature type="transmembrane region" description="Helical" evidence="8">
    <location>
        <begin position="212"/>
        <end position="245"/>
    </location>
</feature>
<keyword evidence="3" id="KW-0813">Transport</keyword>
<dbReference type="InterPro" id="IPR004761">
    <property type="entry name" value="Spore_GerAB"/>
</dbReference>
<feature type="transmembrane region" description="Helical" evidence="8">
    <location>
        <begin position="12"/>
        <end position="30"/>
    </location>
</feature>